<evidence type="ECO:0000313" key="3">
    <source>
        <dbReference type="Proteomes" id="UP000787672"/>
    </source>
</evidence>
<evidence type="ECO:0000313" key="2">
    <source>
        <dbReference type="EMBL" id="MBU5625453.1"/>
    </source>
</evidence>
<gene>
    <name evidence="2" type="ORF">KQI82_00705</name>
</gene>
<dbReference type="PANTHER" id="PTHR30121:SF6">
    <property type="entry name" value="SLR6007 PROTEIN"/>
    <property type="match status" value="1"/>
</dbReference>
<accession>A0ABS6F5V2</accession>
<dbReference type="InterPro" id="IPR051162">
    <property type="entry name" value="T4SS_component"/>
</dbReference>
<protein>
    <submittedName>
        <fullName evidence="2">ATP-binding protein</fullName>
    </submittedName>
</protein>
<dbReference type="Proteomes" id="UP000787672">
    <property type="component" value="Unassembled WGS sequence"/>
</dbReference>
<reference evidence="2 3" key="1">
    <citation type="submission" date="2021-06" db="EMBL/GenBank/DDBJ databases">
        <authorList>
            <person name="Sun Q."/>
            <person name="Li D."/>
        </authorList>
    </citation>
    <scope>NUCLEOTIDE SEQUENCE [LARGE SCALE GENOMIC DNA]</scope>
    <source>
        <strain evidence="2 3">MSJ-2</strain>
    </source>
</reference>
<sequence length="784" mass="89078">MILFKHRRSAERDTFSVPRSVQKSIPIKRIYQDGVFQVSGKFSKTWRFFDVNYAVASPEKQRELFMTYCSFLNSLPIGATAKITLFNRQLNQKDFGRTLLMPMQGDRRDLYRNEYNALVLGKAAESNNLIQEKYITISAEKKSVEEARAFFSRVGTDLTTGLSRMSSSVREITVNDRLRLLHDFYRPGEEQLFRFDLEDTIRKGHDFRDCIAPDCISFQKNHYELGDHVGRTLFLREYASFISDEMITELMDYPRNMMLSIDIIPVAMDEAVSDIRKRIMSVESDITRWQQRQNQSNNFTANIPYDLEQMRSETKEFMDDLMSRDQRMMLALVTLTHLADNLEQLDQDTEALQAIGRARGCQFNILRYQQEDALNTVLPLGLKRIDATRTLTTECTAVLMPFKSQEIQDAGGIYYGVNAVSHNLIICNRGNLLNGNGFITGVSGSGKSMAAKQEVSALALSTDHDIIIVDPEREYGELVRALGGEVITISASDPNGCHINALDLSEGYGDGKEPLVMKSEFIMSLYEQLMGADKIEPQEKSIIDRSVGNIYREYLKNYQGQPPTLKDLYDDLMKQVNPEAHRIALALELFTVGSLNVFSHQTNINTKSRILCFDIQDLGENLKSVGLLVMLDAIYNRVIQNRREGKYTHVYIDEIYLFFANGSGSGHSITNYSSEFLYKCWKRFRKYGATLTGITQNVEECLLSNTARMMFANSEFLLMLNQATTDREQLARLLGASDTQMSYVDNAPAGHGLIKVGGAIVPFANELPKNTELYRLMSTRPGED</sequence>
<comment type="caution">
    <text evidence="2">The sequence shown here is derived from an EMBL/GenBank/DDBJ whole genome shotgun (WGS) entry which is preliminary data.</text>
</comment>
<feature type="domain" description="TraG P-loop" evidence="1">
    <location>
        <begin position="428"/>
        <end position="576"/>
    </location>
</feature>
<organism evidence="2 3">
    <name type="scientific">Dysosmobacter acutus</name>
    <dbReference type="NCBI Taxonomy" id="2841504"/>
    <lineage>
        <taxon>Bacteria</taxon>
        <taxon>Bacillati</taxon>
        <taxon>Bacillota</taxon>
        <taxon>Clostridia</taxon>
        <taxon>Eubacteriales</taxon>
        <taxon>Oscillospiraceae</taxon>
        <taxon>Dysosmobacter</taxon>
    </lineage>
</organism>
<dbReference type="EMBL" id="JAHLQN010000001">
    <property type="protein sequence ID" value="MBU5625453.1"/>
    <property type="molecule type" value="Genomic_DNA"/>
</dbReference>
<dbReference type="PANTHER" id="PTHR30121">
    <property type="entry name" value="UNCHARACTERIZED PROTEIN YJGR-RELATED"/>
    <property type="match status" value="1"/>
</dbReference>
<dbReference type="RefSeq" id="WP_216557298.1">
    <property type="nucleotide sequence ID" value="NZ_JAHLQN010000001.1"/>
</dbReference>
<dbReference type="InterPro" id="IPR043964">
    <property type="entry name" value="P-loop_TraG"/>
</dbReference>
<dbReference type="NCBIfam" id="NF045971">
    <property type="entry name" value="conju_CD1110"/>
    <property type="match status" value="1"/>
</dbReference>
<keyword evidence="2" id="KW-0067">ATP-binding</keyword>
<keyword evidence="3" id="KW-1185">Reference proteome</keyword>
<proteinExistence type="predicted"/>
<evidence type="ECO:0000259" key="1">
    <source>
        <dbReference type="Pfam" id="PF19044"/>
    </source>
</evidence>
<dbReference type="Pfam" id="PF19044">
    <property type="entry name" value="P-loop_TraG"/>
    <property type="match status" value="1"/>
</dbReference>
<name>A0ABS6F5V2_9FIRM</name>
<dbReference type="GO" id="GO:0005524">
    <property type="term" value="F:ATP binding"/>
    <property type="evidence" value="ECO:0007669"/>
    <property type="project" value="UniProtKB-KW"/>
</dbReference>
<keyword evidence="2" id="KW-0547">Nucleotide-binding</keyword>